<keyword evidence="1" id="KW-1133">Transmembrane helix</keyword>
<reference evidence="2 3" key="1">
    <citation type="journal article" date="2014" name="Agronomy (Basel)">
        <title>A Draft Genome Sequence for Ensete ventricosum, the Drought-Tolerant Tree Against Hunger.</title>
        <authorList>
            <person name="Harrison J."/>
            <person name="Moore K.A."/>
            <person name="Paszkiewicz K."/>
            <person name="Jones T."/>
            <person name="Grant M."/>
            <person name="Ambacheew D."/>
            <person name="Muzemil S."/>
            <person name="Studholme D.J."/>
        </authorList>
    </citation>
    <scope>NUCLEOTIDE SEQUENCE [LARGE SCALE GENOMIC DNA]</scope>
</reference>
<dbReference type="EMBL" id="AMZH03009293">
    <property type="protein sequence ID" value="RRT57156.1"/>
    <property type="molecule type" value="Genomic_DNA"/>
</dbReference>
<accession>A0A426YZI8</accession>
<dbReference type="Proteomes" id="UP000287651">
    <property type="component" value="Unassembled WGS sequence"/>
</dbReference>
<evidence type="ECO:0000313" key="3">
    <source>
        <dbReference type="Proteomes" id="UP000287651"/>
    </source>
</evidence>
<proteinExistence type="predicted"/>
<comment type="caution">
    <text evidence="2">The sequence shown here is derived from an EMBL/GenBank/DDBJ whole genome shotgun (WGS) entry which is preliminary data.</text>
</comment>
<evidence type="ECO:0000313" key="2">
    <source>
        <dbReference type="EMBL" id="RRT57156.1"/>
    </source>
</evidence>
<feature type="non-terminal residue" evidence="2">
    <location>
        <position position="1"/>
    </location>
</feature>
<gene>
    <name evidence="2" type="ORF">B296_00043660</name>
</gene>
<dbReference type="AlphaFoldDB" id="A0A426YZI8"/>
<sequence>FSRFDLTLQVLLIYAGSVAFFPVVVKGLVAISYLRVPAFLVKEEPCFTDFQTRPLALPLLSVLESLFPFWDSDYLGTKSIPLCFVLLATGLKADYPVSHFTIIHFFLDSLTTSRRSATAYLHPDLWALYGVSSLKLRSTTGSEAVIGNSVSLSK</sequence>
<keyword evidence="1" id="KW-0472">Membrane</keyword>
<keyword evidence="1" id="KW-0812">Transmembrane</keyword>
<organism evidence="2 3">
    <name type="scientific">Ensete ventricosum</name>
    <name type="common">Abyssinian banana</name>
    <name type="synonym">Musa ensete</name>
    <dbReference type="NCBI Taxonomy" id="4639"/>
    <lineage>
        <taxon>Eukaryota</taxon>
        <taxon>Viridiplantae</taxon>
        <taxon>Streptophyta</taxon>
        <taxon>Embryophyta</taxon>
        <taxon>Tracheophyta</taxon>
        <taxon>Spermatophyta</taxon>
        <taxon>Magnoliopsida</taxon>
        <taxon>Liliopsida</taxon>
        <taxon>Zingiberales</taxon>
        <taxon>Musaceae</taxon>
        <taxon>Ensete</taxon>
    </lineage>
</organism>
<protein>
    <submittedName>
        <fullName evidence="2">Uncharacterized protein</fullName>
    </submittedName>
</protein>
<feature type="transmembrane region" description="Helical" evidence="1">
    <location>
        <begin position="12"/>
        <end position="34"/>
    </location>
</feature>
<evidence type="ECO:0000256" key="1">
    <source>
        <dbReference type="SAM" id="Phobius"/>
    </source>
</evidence>
<name>A0A426YZI8_ENSVE</name>